<dbReference type="VEuPathDB" id="AmoebaDB:NAEGRDRAFT_62561"/>
<feature type="region of interest" description="Disordered" evidence="1">
    <location>
        <begin position="66"/>
        <end position="143"/>
    </location>
</feature>
<dbReference type="InParanoid" id="D2V1F5"/>
<dbReference type="EMBL" id="GG738848">
    <property type="protein sequence ID" value="EFC49158.1"/>
    <property type="molecule type" value="Genomic_DNA"/>
</dbReference>
<accession>D2V1F5</accession>
<feature type="compositionally biased region" description="Basic and acidic residues" evidence="1">
    <location>
        <begin position="88"/>
        <end position="102"/>
    </location>
</feature>
<dbReference type="KEGG" id="ngr:NAEGRDRAFT_62561"/>
<evidence type="ECO:0000256" key="1">
    <source>
        <dbReference type="SAM" id="MobiDB-lite"/>
    </source>
</evidence>
<dbReference type="GeneID" id="8855160"/>
<name>D2V1F5_NAEGR</name>
<sequence>MAKKKQAVKEPSSQEDEEEKPKKATKRFREEDYAKLQKYYSEHYDTKEGNQEDVFRSFGKLHGYSVSQVQRAHYRKQKKSNNKKKKSKTSDNVEKQEFEDRFTIYAQEMDDEENKKKKRKTDTNHEPKADDEDSEHSYETESYETDYLSDEMIVRTPSKLTKTVNINDETTSLFRPYRFENASYCFFVYRYPTWTSFLFDGIDMSKKVKTFSIIVTIHSSIDKKVISDSFPNFASGLVELTERKDEKFTIYEPIPKGVDVKSVKSGLFELQLLIGDNRVFMVFFEKKVQKFQPSTSQAEFSKFLLSSGMAPVSARSNTFSAPTQDKKDSQK</sequence>
<dbReference type="AlphaFoldDB" id="D2V1F5"/>
<feature type="region of interest" description="Disordered" evidence="1">
    <location>
        <begin position="1"/>
        <end position="30"/>
    </location>
</feature>
<gene>
    <name evidence="2" type="ORF">NAEGRDRAFT_62561</name>
</gene>
<dbReference type="RefSeq" id="XP_002681902.1">
    <property type="nucleotide sequence ID" value="XM_002681856.1"/>
</dbReference>
<protein>
    <submittedName>
        <fullName evidence="2">Predicted protein</fullName>
    </submittedName>
</protein>
<evidence type="ECO:0000313" key="3">
    <source>
        <dbReference type="Proteomes" id="UP000006671"/>
    </source>
</evidence>
<reference evidence="2 3" key="1">
    <citation type="journal article" date="2010" name="Cell">
        <title>The genome of Naegleria gruberi illuminates early eukaryotic versatility.</title>
        <authorList>
            <person name="Fritz-Laylin L.K."/>
            <person name="Prochnik S.E."/>
            <person name="Ginger M.L."/>
            <person name="Dacks J.B."/>
            <person name="Carpenter M.L."/>
            <person name="Field M.C."/>
            <person name="Kuo A."/>
            <person name="Paredez A."/>
            <person name="Chapman J."/>
            <person name="Pham J."/>
            <person name="Shu S."/>
            <person name="Neupane R."/>
            <person name="Cipriano M."/>
            <person name="Mancuso J."/>
            <person name="Tu H."/>
            <person name="Salamov A."/>
            <person name="Lindquist E."/>
            <person name="Shapiro H."/>
            <person name="Lucas S."/>
            <person name="Grigoriev I.V."/>
            <person name="Cande W.Z."/>
            <person name="Fulton C."/>
            <person name="Rokhsar D.S."/>
            <person name="Dawson S.C."/>
        </authorList>
    </citation>
    <scope>NUCLEOTIDE SEQUENCE [LARGE SCALE GENOMIC DNA]</scope>
    <source>
        <strain evidence="2 3">NEG-M</strain>
    </source>
</reference>
<organism evidence="3">
    <name type="scientific">Naegleria gruberi</name>
    <name type="common">Amoeba</name>
    <dbReference type="NCBI Taxonomy" id="5762"/>
    <lineage>
        <taxon>Eukaryota</taxon>
        <taxon>Discoba</taxon>
        <taxon>Heterolobosea</taxon>
        <taxon>Tetramitia</taxon>
        <taxon>Eutetramitia</taxon>
        <taxon>Vahlkampfiidae</taxon>
        <taxon>Naegleria</taxon>
    </lineage>
</organism>
<feature type="compositionally biased region" description="Basic residues" evidence="1">
    <location>
        <begin position="72"/>
        <end position="87"/>
    </location>
</feature>
<feature type="compositionally biased region" description="Basic and acidic residues" evidence="1">
    <location>
        <begin position="19"/>
        <end position="30"/>
    </location>
</feature>
<proteinExistence type="predicted"/>
<evidence type="ECO:0000313" key="2">
    <source>
        <dbReference type="EMBL" id="EFC49158.1"/>
    </source>
</evidence>
<keyword evidence="3" id="KW-1185">Reference proteome</keyword>
<dbReference type="Proteomes" id="UP000006671">
    <property type="component" value="Unassembled WGS sequence"/>
</dbReference>